<protein>
    <submittedName>
        <fullName evidence="3">Uncharacterized protein</fullName>
    </submittedName>
</protein>
<keyword evidence="2" id="KW-0812">Transmembrane</keyword>
<sequence length="301" mass="34018">MSAPSQPPRSASASTTKMPSTTRPVSQNRLSSDVTTGPLTELYEEVETPNNKSLKLGLGVGISLFVGFFIVAVFLLMKRWRNRRSISRKDNGKNLHTKIYLGKSPKTGVSDTDGRMSLQTRDYATLNFPEDQRVSSRHPDSFYQLLESDTDRLPMVAVNNSRHNEMSRDEEYDKLVRQGDPSLINNVNKQTDLDYQATRPKHNNGYDHVERIFPSQTIEISDHEYSVATNPTPTTDQSYDHLDRQVTARSTKDDMVVSSSTYDVLESVNDDRTKQDIQSLNKSQINDPHQYETTLIGNVNG</sequence>
<keyword evidence="2" id="KW-0472">Membrane</keyword>
<dbReference type="EMBL" id="MRZV01000341">
    <property type="protein sequence ID" value="PIK52158.1"/>
    <property type="molecule type" value="Genomic_DNA"/>
</dbReference>
<dbReference type="AlphaFoldDB" id="A0A2G8KVX4"/>
<evidence type="ECO:0000313" key="3">
    <source>
        <dbReference type="EMBL" id="PIK52158.1"/>
    </source>
</evidence>
<feature type="compositionally biased region" description="Polar residues" evidence="1">
    <location>
        <begin position="15"/>
        <end position="34"/>
    </location>
</feature>
<name>A0A2G8KVX4_STIJA</name>
<evidence type="ECO:0000313" key="4">
    <source>
        <dbReference type="Proteomes" id="UP000230750"/>
    </source>
</evidence>
<evidence type="ECO:0000256" key="2">
    <source>
        <dbReference type="SAM" id="Phobius"/>
    </source>
</evidence>
<feature type="compositionally biased region" description="Low complexity" evidence="1">
    <location>
        <begin position="1"/>
        <end position="14"/>
    </location>
</feature>
<proteinExistence type="predicted"/>
<dbReference type="Proteomes" id="UP000230750">
    <property type="component" value="Unassembled WGS sequence"/>
</dbReference>
<accession>A0A2G8KVX4</accession>
<feature type="region of interest" description="Disordered" evidence="1">
    <location>
        <begin position="1"/>
        <end position="34"/>
    </location>
</feature>
<evidence type="ECO:0000256" key="1">
    <source>
        <dbReference type="SAM" id="MobiDB-lite"/>
    </source>
</evidence>
<organism evidence="3 4">
    <name type="scientific">Stichopus japonicus</name>
    <name type="common">Sea cucumber</name>
    <dbReference type="NCBI Taxonomy" id="307972"/>
    <lineage>
        <taxon>Eukaryota</taxon>
        <taxon>Metazoa</taxon>
        <taxon>Echinodermata</taxon>
        <taxon>Eleutherozoa</taxon>
        <taxon>Echinozoa</taxon>
        <taxon>Holothuroidea</taxon>
        <taxon>Aspidochirotacea</taxon>
        <taxon>Aspidochirotida</taxon>
        <taxon>Stichopodidae</taxon>
        <taxon>Apostichopus</taxon>
    </lineage>
</organism>
<gene>
    <name evidence="3" type="ORF">BSL78_10937</name>
</gene>
<comment type="caution">
    <text evidence="3">The sequence shown here is derived from an EMBL/GenBank/DDBJ whole genome shotgun (WGS) entry which is preliminary data.</text>
</comment>
<keyword evidence="2" id="KW-1133">Transmembrane helix</keyword>
<reference evidence="3 4" key="1">
    <citation type="journal article" date="2017" name="PLoS Biol.">
        <title>The sea cucumber genome provides insights into morphological evolution and visceral regeneration.</title>
        <authorList>
            <person name="Zhang X."/>
            <person name="Sun L."/>
            <person name="Yuan J."/>
            <person name="Sun Y."/>
            <person name="Gao Y."/>
            <person name="Zhang L."/>
            <person name="Li S."/>
            <person name="Dai H."/>
            <person name="Hamel J.F."/>
            <person name="Liu C."/>
            <person name="Yu Y."/>
            <person name="Liu S."/>
            <person name="Lin W."/>
            <person name="Guo K."/>
            <person name="Jin S."/>
            <person name="Xu P."/>
            <person name="Storey K.B."/>
            <person name="Huan P."/>
            <person name="Zhang T."/>
            <person name="Zhou Y."/>
            <person name="Zhang J."/>
            <person name="Lin C."/>
            <person name="Li X."/>
            <person name="Xing L."/>
            <person name="Huo D."/>
            <person name="Sun M."/>
            <person name="Wang L."/>
            <person name="Mercier A."/>
            <person name="Li F."/>
            <person name="Yang H."/>
            <person name="Xiang J."/>
        </authorList>
    </citation>
    <scope>NUCLEOTIDE SEQUENCE [LARGE SCALE GENOMIC DNA]</scope>
    <source>
        <strain evidence="3">Shaxun</strain>
        <tissue evidence="3">Muscle</tissue>
    </source>
</reference>
<feature type="transmembrane region" description="Helical" evidence="2">
    <location>
        <begin position="56"/>
        <end position="77"/>
    </location>
</feature>
<keyword evidence="4" id="KW-1185">Reference proteome</keyword>